<feature type="region of interest" description="Disordered" evidence="1">
    <location>
        <begin position="717"/>
        <end position="779"/>
    </location>
</feature>
<protein>
    <recommendedName>
        <fullName evidence="2">SGF29 C-terminal domain-containing protein</fullName>
    </recommendedName>
</protein>
<dbReference type="Pfam" id="PF07039">
    <property type="entry name" value="SGF29_Tudor"/>
    <property type="match status" value="1"/>
</dbReference>
<evidence type="ECO:0000313" key="4">
    <source>
        <dbReference type="Proteomes" id="UP000664859"/>
    </source>
</evidence>
<feature type="region of interest" description="Disordered" evidence="1">
    <location>
        <begin position="811"/>
        <end position="831"/>
    </location>
</feature>
<dbReference type="AlphaFoldDB" id="A0A836CB96"/>
<accession>A0A836CB96</accession>
<dbReference type="EMBL" id="JAFCMP010000479">
    <property type="protein sequence ID" value="KAG5179364.1"/>
    <property type="molecule type" value="Genomic_DNA"/>
</dbReference>
<dbReference type="Proteomes" id="UP000664859">
    <property type="component" value="Unassembled WGS sequence"/>
</dbReference>
<feature type="compositionally biased region" description="Polar residues" evidence="1">
    <location>
        <begin position="769"/>
        <end position="779"/>
    </location>
</feature>
<keyword evidence="4" id="KW-1185">Reference proteome</keyword>
<gene>
    <name evidence="3" type="ORF">JKP88DRAFT_247560</name>
</gene>
<dbReference type="InterPro" id="IPR010750">
    <property type="entry name" value="SGF29_tudor-like_dom"/>
</dbReference>
<feature type="region of interest" description="Disordered" evidence="1">
    <location>
        <begin position="553"/>
        <end position="597"/>
    </location>
</feature>
<feature type="region of interest" description="Disordered" evidence="1">
    <location>
        <begin position="158"/>
        <end position="180"/>
    </location>
</feature>
<evidence type="ECO:0000259" key="2">
    <source>
        <dbReference type="Pfam" id="PF07039"/>
    </source>
</evidence>
<feature type="compositionally biased region" description="Polar residues" evidence="1">
    <location>
        <begin position="573"/>
        <end position="588"/>
    </location>
</feature>
<feature type="region of interest" description="Disordered" evidence="1">
    <location>
        <begin position="1"/>
        <end position="31"/>
    </location>
</feature>
<proteinExistence type="predicted"/>
<dbReference type="Gene3D" id="2.30.30.140">
    <property type="match status" value="1"/>
</dbReference>
<feature type="domain" description="SGF29 C-terminal" evidence="2">
    <location>
        <begin position="420"/>
        <end position="449"/>
    </location>
</feature>
<reference evidence="3" key="1">
    <citation type="submission" date="2021-02" db="EMBL/GenBank/DDBJ databases">
        <title>First Annotated Genome of the Yellow-green Alga Tribonema minus.</title>
        <authorList>
            <person name="Mahan K.M."/>
        </authorList>
    </citation>
    <scope>NUCLEOTIDE SEQUENCE</scope>
    <source>
        <strain evidence="3">UTEX B ZZ1240</strain>
    </source>
</reference>
<sequence length="831" mass="88609">MSFSMSSAASGTEVGAGTELGSTCSGSSPAFKGRVLPESASSPRQLRDELASSPKLANLQPQNERMTAEYFDWTTTASPVLIQDALRLFVVVAPLLFYRCSGHSSYRDNSFPRVFFPCDGYGQAGEFEMGIVHLSCRTTSPDGGVPVVTQTRGLDQLAEEGSGHSKKQQSNGEPDELMTEPCTTADSEELGLDAELIRQGSEPLRVPAPGNFVKAVLDEAKDIFHDDPHLQRIASHFLSRFPIYDQIVISALLAERTDYSEVAPLNSAVVNTIYDIVKRHVAVLEEGVFTLKLRGTDLTTTRWYESCKSTFESRRSPLPTPAFVFNQFVDSTTMDPEYGKQASEAQQFTAIARQHNIATSMTRLVYPSFNPEWTAAKRAQASNEVFQAAGYRATPSYTDPVIQITSVGQITTTIVRLKDTVSRFTTGQHVLAVYPNSTVFYRAIFNKAVDGGTDEKGNYCARMKLVDPGYTASTSWPVVKPQGQRSRKNIKPRYVMPIPPQHRAAAASTSNTTTTADTDLTIKEGSCSAATSSEAYSAPVIETTAAAEVKACGKRSRAESTATLSDVTDVDSGCSTPCASPVRSTGKNNPIRPCKRHQSDTQDVFSIATAAAAAAAAQEGSSAAAVAPNDQPAAAAAAAATAAPTASAGTAGNWRSLSSADLERSTIKGLAGLQAEKEARVAADAALSAVADAAAFAAPATGAPAAAADAAAASLTSTGKRRRSDSHCSEEDADDSPFAPLTQVTPAHQPCAKHTINAARRRPPFTAKQPLQPSRTGNSTMLSAIYVNNRAQRRPPLQTTAPPLQLQLQPLVLDSNSRSRYRNPVPQAPRT</sequence>
<evidence type="ECO:0000313" key="3">
    <source>
        <dbReference type="EMBL" id="KAG5179364.1"/>
    </source>
</evidence>
<evidence type="ECO:0000256" key="1">
    <source>
        <dbReference type="SAM" id="MobiDB-lite"/>
    </source>
</evidence>
<feature type="compositionally biased region" description="Polar residues" evidence="1">
    <location>
        <begin position="1"/>
        <end position="10"/>
    </location>
</feature>
<name>A0A836CB96_9STRA</name>
<organism evidence="3 4">
    <name type="scientific">Tribonema minus</name>
    <dbReference type="NCBI Taxonomy" id="303371"/>
    <lineage>
        <taxon>Eukaryota</taxon>
        <taxon>Sar</taxon>
        <taxon>Stramenopiles</taxon>
        <taxon>Ochrophyta</taxon>
        <taxon>PX clade</taxon>
        <taxon>Xanthophyceae</taxon>
        <taxon>Tribonematales</taxon>
        <taxon>Tribonemataceae</taxon>
        <taxon>Tribonema</taxon>
    </lineage>
</organism>
<comment type="caution">
    <text evidence="3">The sequence shown here is derived from an EMBL/GenBank/DDBJ whole genome shotgun (WGS) entry which is preliminary data.</text>
</comment>